<evidence type="ECO:0000256" key="1">
    <source>
        <dbReference type="SAM" id="MobiDB-lite"/>
    </source>
</evidence>
<protein>
    <recommendedName>
        <fullName evidence="4">Proteasome assembly chaperone 3</fullName>
    </recommendedName>
</protein>
<evidence type="ECO:0008006" key="4">
    <source>
        <dbReference type="Google" id="ProtNLM"/>
    </source>
</evidence>
<dbReference type="PANTHER" id="PTHR31051:SF1">
    <property type="entry name" value="PROTEASOME ASSEMBLY CHAPERONE 3"/>
    <property type="match status" value="1"/>
</dbReference>
<gene>
    <name evidence="2" type="ORF">LUZ63_010672</name>
</gene>
<sequence length="207" mass="23120">MEMSSNNSLPTQFPVSHKSFSLNIKGNKTDIVICKYDDSFMVMATQIGCMGTILHARKEESVSTDPTFHVAVIFGKRDEPFLVACARQLIEHISSYGSTRPLVLSLGLKDHSPGTMKEIIYAVIENRLWNRLLSNSMKLSMASCTIRPDEVFPNNENVHRDRPIPSPFISFPQFQISVAPIQISKPSTVRNHPSAPPYIPLSPNPKP</sequence>
<evidence type="ECO:0000313" key="3">
    <source>
        <dbReference type="Proteomes" id="UP001151287"/>
    </source>
</evidence>
<dbReference type="OrthoDB" id="5839at2759"/>
<dbReference type="Pfam" id="PF10178">
    <property type="entry name" value="PAC3"/>
    <property type="match status" value="1"/>
</dbReference>
<organism evidence="2 3">
    <name type="scientific">Rhynchospora breviuscula</name>
    <dbReference type="NCBI Taxonomy" id="2022672"/>
    <lineage>
        <taxon>Eukaryota</taxon>
        <taxon>Viridiplantae</taxon>
        <taxon>Streptophyta</taxon>
        <taxon>Embryophyta</taxon>
        <taxon>Tracheophyta</taxon>
        <taxon>Spermatophyta</taxon>
        <taxon>Magnoliopsida</taxon>
        <taxon>Liliopsida</taxon>
        <taxon>Poales</taxon>
        <taxon>Cyperaceae</taxon>
        <taxon>Cyperoideae</taxon>
        <taxon>Rhynchosporeae</taxon>
        <taxon>Rhynchospora</taxon>
    </lineage>
</organism>
<dbReference type="Gene3D" id="3.30.230.90">
    <property type="match status" value="1"/>
</dbReference>
<keyword evidence="3" id="KW-1185">Reference proteome</keyword>
<dbReference type="Proteomes" id="UP001151287">
    <property type="component" value="Unassembled WGS sequence"/>
</dbReference>
<proteinExistence type="predicted"/>
<feature type="compositionally biased region" description="Pro residues" evidence="1">
    <location>
        <begin position="194"/>
        <end position="207"/>
    </location>
</feature>
<dbReference type="PANTHER" id="PTHR31051">
    <property type="entry name" value="PROTEASOME ASSEMBLY CHAPERONE 3"/>
    <property type="match status" value="1"/>
</dbReference>
<reference evidence="2" key="1">
    <citation type="journal article" date="2022" name="Cell">
        <title>Repeat-based holocentromeres influence genome architecture and karyotype evolution.</title>
        <authorList>
            <person name="Hofstatter P.G."/>
            <person name="Thangavel G."/>
            <person name="Lux T."/>
            <person name="Neumann P."/>
            <person name="Vondrak T."/>
            <person name="Novak P."/>
            <person name="Zhang M."/>
            <person name="Costa L."/>
            <person name="Castellani M."/>
            <person name="Scott A."/>
            <person name="Toegelov H."/>
            <person name="Fuchs J."/>
            <person name="Mata-Sucre Y."/>
            <person name="Dias Y."/>
            <person name="Vanzela A.L.L."/>
            <person name="Huettel B."/>
            <person name="Almeida C.C.S."/>
            <person name="Simkova H."/>
            <person name="Souza G."/>
            <person name="Pedrosa-Harand A."/>
            <person name="Macas J."/>
            <person name="Mayer K.F.X."/>
            <person name="Houben A."/>
            <person name="Marques A."/>
        </authorList>
    </citation>
    <scope>NUCLEOTIDE SEQUENCE</scope>
    <source>
        <strain evidence="2">RhyBre1mFocal</strain>
    </source>
</reference>
<dbReference type="InterPro" id="IPR018788">
    <property type="entry name" value="Proteasome_assmbl_chp_3"/>
</dbReference>
<accession>A0A9Q0HPU4</accession>
<evidence type="ECO:0000313" key="2">
    <source>
        <dbReference type="EMBL" id="KAJ1693974.1"/>
    </source>
</evidence>
<feature type="region of interest" description="Disordered" evidence="1">
    <location>
        <begin position="187"/>
        <end position="207"/>
    </location>
</feature>
<comment type="caution">
    <text evidence="2">The sequence shown here is derived from an EMBL/GenBank/DDBJ whole genome shotgun (WGS) entry which is preliminary data.</text>
</comment>
<dbReference type="EMBL" id="JAMQYH010000003">
    <property type="protein sequence ID" value="KAJ1693974.1"/>
    <property type="molecule type" value="Genomic_DNA"/>
</dbReference>
<dbReference type="AlphaFoldDB" id="A0A9Q0HPU4"/>
<dbReference type="InterPro" id="IPR053720">
    <property type="entry name" value="Psm_Assembly_Chaperone"/>
</dbReference>
<name>A0A9Q0HPU4_9POAL</name>
<dbReference type="GO" id="GO:0043248">
    <property type="term" value="P:proteasome assembly"/>
    <property type="evidence" value="ECO:0007669"/>
    <property type="project" value="InterPro"/>
</dbReference>